<protein>
    <submittedName>
        <fullName evidence="6">Pumilio domain-containing protein KIAA0020</fullName>
    </submittedName>
</protein>
<evidence type="ECO:0000256" key="4">
    <source>
        <dbReference type="SAM" id="MobiDB-lite"/>
    </source>
</evidence>
<organism evidence="6">
    <name type="scientific">Lygus hesperus</name>
    <name type="common">Western plant bug</name>
    <dbReference type="NCBI Taxonomy" id="30085"/>
    <lineage>
        <taxon>Eukaryota</taxon>
        <taxon>Metazoa</taxon>
        <taxon>Ecdysozoa</taxon>
        <taxon>Arthropoda</taxon>
        <taxon>Hexapoda</taxon>
        <taxon>Insecta</taxon>
        <taxon>Pterygota</taxon>
        <taxon>Neoptera</taxon>
        <taxon>Paraneoptera</taxon>
        <taxon>Hemiptera</taxon>
        <taxon>Heteroptera</taxon>
        <taxon>Panheteroptera</taxon>
        <taxon>Cimicomorpha</taxon>
        <taxon>Miridae</taxon>
        <taxon>Mirini</taxon>
        <taxon>Lygus</taxon>
    </lineage>
</organism>
<dbReference type="PANTHER" id="PTHR13389:SF0">
    <property type="entry name" value="PUMILIO HOMOLOG 3"/>
    <property type="match status" value="1"/>
</dbReference>
<dbReference type="SMART" id="SM00025">
    <property type="entry name" value="Pumilio"/>
    <property type="match status" value="4"/>
</dbReference>
<dbReference type="GO" id="GO:0005730">
    <property type="term" value="C:nucleolus"/>
    <property type="evidence" value="ECO:0007669"/>
    <property type="project" value="TreeGrafter"/>
</dbReference>
<sequence length="608" mass="67723">MAALKRKSSEALSTPAKKPLKVKKSKDGKNPDKKKSDGKEKSKKKPDSKPVAITFPEEGKVEWNTIKKQSKMLTEARKQKKLKNSYDLIQEAKKKFEVFRNRKCKGAERDELVMECTELMKGLLSEKAKSHDVARLIQWLLKLGSKDVKNIVVDEIINDVVTLAKCKYSSHIVKNIIVTCDSSVRRKIIGRLMGNVLKLLSSKISAPILEEIYTKYSTSAEKFAIRRELYGDLCKPLIPTNQELKFSDLLQQNPALAPSILVGLKSTLTKCLDKNWLLGNPIVLTILCDYLNHCTEKDRLEMLEPLRSHMTAIIKNKVGADVGLIILKNSSAKEKKEIIKDMKGDIANIAVSPSGSVFLQHLIDSVDDTVLMKKALVPAVIENADEIITNESGRKLISYIVAHRDGHFFHPSDINKLKMADDSAFVKKSAETRMKELREACLPTLLSKIENDPKLWLKDGCTCLLTASILQAGSGEGLQGAFQGIVDFIKNPDSSMHRQSKDASSDDVSAIEDAAINKVLKKIIKYDAARLEKEVPTFSEVLVSSLDKETIDRWSSTNRGCFALVFLLESGVQKAVDDLKTKIGSSKLTKKLKNSEFKGAEILMGLLK</sequence>
<dbReference type="InterPro" id="IPR016024">
    <property type="entry name" value="ARM-type_fold"/>
</dbReference>
<dbReference type="InterPro" id="IPR001313">
    <property type="entry name" value="Pumilio_RNA-bd_rpt"/>
</dbReference>
<feature type="repeat" description="Pumilio" evidence="3">
    <location>
        <begin position="155"/>
        <end position="190"/>
    </location>
</feature>
<feature type="region of interest" description="Disordered" evidence="4">
    <location>
        <begin position="1"/>
        <end position="54"/>
    </location>
</feature>
<evidence type="ECO:0000313" key="6">
    <source>
        <dbReference type="EMBL" id="JAQ16543.1"/>
    </source>
</evidence>
<reference evidence="6" key="1">
    <citation type="journal article" date="2016" name="Gigascience">
        <title>De novo construction of an expanded transcriptome assembly for the western tarnished plant bug, Lygus hesperus.</title>
        <authorList>
            <person name="Tassone E.E."/>
            <person name="Geib S.M."/>
            <person name="Hall B."/>
            <person name="Fabrick J.A."/>
            <person name="Brent C.S."/>
            <person name="Hull J.J."/>
        </authorList>
    </citation>
    <scope>NUCLEOTIDE SEQUENCE</scope>
</reference>
<dbReference type="Gene3D" id="1.25.10.10">
    <property type="entry name" value="Leucine-rich Repeat Variant"/>
    <property type="match status" value="2"/>
</dbReference>
<dbReference type="PROSITE" id="PS50303">
    <property type="entry name" value="PUM_HD"/>
    <property type="match status" value="1"/>
</dbReference>
<dbReference type="EMBL" id="GDHC01002086">
    <property type="protein sequence ID" value="JAQ16543.1"/>
    <property type="molecule type" value="Transcribed_RNA"/>
</dbReference>
<dbReference type="Pfam" id="PF00806">
    <property type="entry name" value="PUF"/>
    <property type="match status" value="2"/>
</dbReference>
<dbReference type="SUPFAM" id="SSF48371">
    <property type="entry name" value="ARM repeat"/>
    <property type="match status" value="1"/>
</dbReference>
<gene>
    <name evidence="6" type="primary">K0020</name>
    <name evidence="6" type="ORF">g.69712</name>
</gene>
<dbReference type="PANTHER" id="PTHR13389">
    <property type="entry name" value="PUMILIO HOMOLOG 3"/>
    <property type="match status" value="1"/>
</dbReference>
<feature type="compositionally biased region" description="Basic and acidic residues" evidence="4">
    <location>
        <begin position="25"/>
        <end position="48"/>
    </location>
</feature>
<dbReference type="AlphaFoldDB" id="A0A146M9W9"/>
<keyword evidence="1" id="KW-0677">Repeat</keyword>
<feature type="domain" description="PUM-HD" evidence="5">
    <location>
        <begin position="91"/>
        <end position="453"/>
    </location>
</feature>
<evidence type="ECO:0000259" key="5">
    <source>
        <dbReference type="PROSITE" id="PS50303"/>
    </source>
</evidence>
<dbReference type="InterPro" id="IPR011989">
    <property type="entry name" value="ARM-like"/>
</dbReference>
<name>A0A146M9W9_LYGHE</name>
<evidence type="ECO:0000256" key="2">
    <source>
        <dbReference type="ARBA" id="ARBA00022884"/>
    </source>
</evidence>
<dbReference type="GO" id="GO:0003729">
    <property type="term" value="F:mRNA binding"/>
    <property type="evidence" value="ECO:0007669"/>
    <property type="project" value="TreeGrafter"/>
</dbReference>
<proteinExistence type="predicted"/>
<dbReference type="PROSITE" id="PS50302">
    <property type="entry name" value="PUM"/>
    <property type="match status" value="1"/>
</dbReference>
<dbReference type="GO" id="GO:0006417">
    <property type="term" value="P:regulation of translation"/>
    <property type="evidence" value="ECO:0007669"/>
    <property type="project" value="TreeGrafter"/>
</dbReference>
<evidence type="ECO:0000256" key="3">
    <source>
        <dbReference type="PROSITE-ProRule" id="PRU00317"/>
    </source>
</evidence>
<dbReference type="Pfam" id="PF08144">
    <property type="entry name" value="CPL"/>
    <property type="match status" value="1"/>
</dbReference>
<dbReference type="InterPro" id="IPR033133">
    <property type="entry name" value="PUM-HD"/>
</dbReference>
<accession>A0A146M9W9</accession>
<evidence type="ECO:0000256" key="1">
    <source>
        <dbReference type="ARBA" id="ARBA00022737"/>
    </source>
</evidence>
<dbReference type="InterPro" id="IPR012959">
    <property type="entry name" value="CPL_dom"/>
</dbReference>
<keyword evidence="2" id="KW-0694">RNA-binding</keyword>
<dbReference type="InterPro" id="IPR040059">
    <property type="entry name" value="PUM3"/>
</dbReference>